<dbReference type="SMART" id="SM01083">
    <property type="entry name" value="Cir_N"/>
    <property type="match status" value="1"/>
</dbReference>
<evidence type="ECO:0000259" key="10">
    <source>
        <dbReference type="SMART" id="SM01083"/>
    </source>
</evidence>
<evidence type="ECO:0000256" key="4">
    <source>
        <dbReference type="ARBA" id="ARBA00022728"/>
    </source>
</evidence>
<feature type="compositionally biased region" description="Low complexity" evidence="9">
    <location>
        <begin position="233"/>
        <end position="242"/>
    </location>
</feature>
<sequence length="423" mass="49636">MGGGDLNLKKSWHPNTMKNMERVWKAEQKDTEEKKRIAELQREINAERDREDIQKFAEDTGVVKKKDDLKLEWMYKGPSQSVNREEYLLGKAIDKSFEKYNSEQNGGPSAFQERLPGSIREAKSSLLNDQVDMARKMNEDPLMAIRQRAVQKAKELYNNPVRLKQMQKMVCIFFNLKPQKKDKKKKKKSKKSSKKDEDKMLDALLTERLKNALKDRDVLRKLKKKARKERSDSSSSGSSAASVDDENHADPRQKRHTGDIQSNDREHHRRSCSPSDSNDKRKKFTSNSYDHRDARRKSRSPRPSKSHDKTSRRQSRSRSRERERYSHHKDQQLKHYDSKEGKMNRRCGSPETSRHRKRVSSPEKRNTYKDRLASPLSEDRRGDKGIKVRRERSRSNSSDDSDNDRRKKKISYGLVVSHICEYC</sequence>
<dbReference type="Proteomes" id="UP001075354">
    <property type="component" value="Chromosome 15"/>
</dbReference>
<feature type="compositionally biased region" description="Basic residues" evidence="9">
    <location>
        <begin position="294"/>
        <end position="304"/>
    </location>
</feature>
<evidence type="ECO:0000313" key="11">
    <source>
        <dbReference type="EMBL" id="KAJ1520246.1"/>
    </source>
</evidence>
<keyword evidence="5 8" id="KW-0175">Coiled coil</keyword>
<keyword evidence="12" id="KW-1185">Reference proteome</keyword>
<feature type="region of interest" description="Disordered" evidence="9">
    <location>
        <begin position="223"/>
        <end position="411"/>
    </location>
</feature>
<evidence type="ECO:0000256" key="5">
    <source>
        <dbReference type="ARBA" id="ARBA00023054"/>
    </source>
</evidence>
<dbReference type="EMBL" id="JAPTSV010000015">
    <property type="protein sequence ID" value="KAJ1520246.1"/>
    <property type="molecule type" value="Genomic_DNA"/>
</dbReference>
<keyword evidence="3" id="KW-0507">mRNA processing</keyword>
<evidence type="ECO:0000256" key="3">
    <source>
        <dbReference type="ARBA" id="ARBA00022664"/>
    </source>
</evidence>
<proteinExistence type="inferred from homology"/>
<dbReference type="InterPro" id="IPR051376">
    <property type="entry name" value="CWC25_splicing_factor"/>
</dbReference>
<feature type="domain" description="CBF1-interacting co-repressor CIR N-terminal" evidence="10">
    <location>
        <begin position="11"/>
        <end position="47"/>
    </location>
</feature>
<evidence type="ECO:0000256" key="2">
    <source>
        <dbReference type="ARBA" id="ARBA00006695"/>
    </source>
</evidence>
<name>A0AAV7X6W1_9NEOP</name>
<keyword evidence="7" id="KW-0539">Nucleus</keyword>
<dbReference type="InterPro" id="IPR022209">
    <property type="entry name" value="CWC25"/>
</dbReference>
<dbReference type="Pfam" id="PF12542">
    <property type="entry name" value="CWC25"/>
    <property type="match status" value="1"/>
</dbReference>
<dbReference type="AlphaFoldDB" id="A0AAV7X6W1"/>
<dbReference type="PANTHER" id="PTHR16196">
    <property type="entry name" value="CELL CYCLE CONTROL PROTEIN CWF25"/>
    <property type="match status" value="1"/>
</dbReference>
<dbReference type="Pfam" id="PF10197">
    <property type="entry name" value="Cir_N"/>
    <property type="match status" value="1"/>
</dbReference>
<evidence type="ECO:0000256" key="9">
    <source>
        <dbReference type="SAM" id="MobiDB-lite"/>
    </source>
</evidence>
<evidence type="ECO:0000256" key="8">
    <source>
        <dbReference type="SAM" id="Coils"/>
    </source>
</evidence>
<dbReference type="InterPro" id="IPR019339">
    <property type="entry name" value="CIR_N_dom"/>
</dbReference>
<comment type="caution">
    <text evidence="11">The sequence shown here is derived from an EMBL/GenBank/DDBJ whole genome shotgun (WGS) entry which is preliminary data.</text>
</comment>
<gene>
    <name evidence="11" type="ORF">ONE63_004453</name>
</gene>
<reference evidence="11" key="1">
    <citation type="submission" date="2022-12" db="EMBL/GenBank/DDBJ databases">
        <title>Chromosome-level genome assembly of the bean flower thrips Megalurothrips usitatus.</title>
        <authorList>
            <person name="Ma L."/>
            <person name="Liu Q."/>
            <person name="Li H."/>
            <person name="Cai W."/>
        </authorList>
    </citation>
    <scope>NUCLEOTIDE SEQUENCE</scope>
    <source>
        <strain evidence="11">Cailab_2022a</strain>
    </source>
</reference>
<dbReference type="GO" id="GO:0005684">
    <property type="term" value="C:U2-type spliceosomal complex"/>
    <property type="evidence" value="ECO:0007669"/>
    <property type="project" value="TreeGrafter"/>
</dbReference>
<dbReference type="GO" id="GO:0000398">
    <property type="term" value="P:mRNA splicing, via spliceosome"/>
    <property type="evidence" value="ECO:0007669"/>
    <property type="project" value="TreeGrafter"/>
</dbReference>
<organism evidence="11 12">
    <name type="scientific">Megalurothrips usitatus</name>
    <name type="common">bean blossom thrips</name>
    <dbReference type="NCBI Taxonomy" id="439358"/>
    <lineage>
        <taxon>Eukaryota</taxon>
        <taxon>Metazoa</taxon>
        <taxon>Ecdysozoa</taxon>
        <taxon>Arthropoda</taxon>
        <taxon>Hexapoda</taxon>
        <taxon>Insecta</taxon>
        <taxon>Pterygota</taxon>
        <taxon>Neoptera</taxon>
        <taxon>Paraneoptera</taxon>
        <taxon>Thysanoptera</taxon>
        <taxon>Terebrantia</taxon>
        <taxon>Thripoidea</taxon>
        <taxon>Thripidae</taxon>
        <taxon>Megalurothrips</taxon>
    </lineage>
</organism>
<feature type="compositionally biased region" description="Basic residues" evidence="9">
    <location>
        <begin position="179"/>
        <end position="193"/>
    </location>
</feature>
<comment type="similarity">
    <text evidence="2">Belongs to the CWC25 family.</text>
</comment>
<keyword evidence="4" id="KW-0747">Spliceosome</keyword>
<feature type="region of interest" description="Disordered" evidence="9">
    <location>
        <begin position="179"/>
        <end position="199"/>
    </location>
</feature>
<feature type="compositionally biased region" description="Basic and acidic residues" evidence="9">
    <location>
        <begin position="245"/>
        <end position="266"/>
    </location>
</feature>
<evidence type="ECO:0000256" key="1">
    <source>
        <dbReference type="ARBA" id="ARBA00004123"/>
    </source>
</evidence>
<feature type="compositionally biased region" description="Basic and acidic residues" evidence="9">
    <location>
        <begin position="318"/>
        <end position="343"/>
    </location>
</feature>
<keyword evidence="6" id="KW-0508">mRNA splicing</keyword>
<comment type="subcellular location">
    <subcellularLocation>
        <location evidence="1">Nucleus</location>
    </subcellularLocation>
</comment>
<dbReference type="PANTHER" id="PTHR16196:SF0">
    <property type="entry name" value="PRE-MRNA-SPLICING FACTOR CWC25 HOMOLOG"/>
    <property type="match status" value="1"/>
</dbReference>
<accession>A0AAV7X6W1</accession>
<feature type="compositionally biased region" description="Basic and acidic residues" evidence="9">
    <location>
        <begin position="360"/>
        <end position="388"/>
    </location>
</feature>
<feature type="coiled-coil region" evidence="8">
    <location>
        <begin position="23"/>
        <end position="50"/>
    </location>
</feature>
<evidence type="ECO:0000256" key="6">
    <source>
        <dbReference type="ARBA" id="ARBA00023187"/>
    </source>
</evidence>
<protein>
    <recommendedName>
        <fullName evidence="10">CBF1-interacting co-repressor CIR N-terminal domain-containing protein</fullName>
    </recommendedName>
</protein>
<evidence type="ECO:0000256" key="7">
    <source>
        <dbReference type="ARBA" id="ARBA00023242"/>
    </source>
</evidence>
<evidence type="ECO:0000313" key="12">
    <source>
        <dbReference type="Proteomes" id="UP001075354"/>
    </source>
</evidence>